<feature type="transmembrane region" description="Helical" evidence="6">
    <location>
        <begin position="28"/>
        <end position="47"/>
    </location>
</feature>
<name>A0A8J3RLL6_9ACTN</name>
<evidence type="ECO:0000256" key="3">
    <source>
        <dbReference type="ARBA" id="ARBA00022679"/>
    </source>
</evidence>
<comment type="caution">
    <text evidence="7">The sequence shown here is derived from an EMBL/GenBank/DDBJ whole genome shotgun (WGS) entry which is preliminary data.</text>
</comment>
<dbReference type="Proteomes" id="UP000616724">
    <property type="component" value="Unassembled WGS sequence"/>
</dbReference>
<dbReference type="AlphaFoldDB" id="A0A8J3RLL6"/>
<evidence type="ECO:0000313" key="7">
    <source>
        <dbReference type="EMBL" id="GIH76870.1"/>
    </source>
</evidence>
<keyword evidence="3" id="KW-0808">Transferase</keyword>
<sequence>MAHPGSTSSTRYDSAARQLDKAVARTGAAARGTVGLVAVVAAVLGAVPPVSALWLAPMLAVDLAWTVLFLRLAWRREPLPSWLVAADVATTVVLCLAQRHLVAREALDTGSSWIAGLVTMTVVVAGATWLPKISVPAGLAVAGAYLAGVRLASPSHDVTGTLAIHLVQILAITVLMTLLRRSAASADAFLRESAHAGIALMVERRRREDELRQVSSIHETSLHTLTMVGLGVYDEPSPVLRGQAEADLATLEGLRDAPRAVTGPIALDSLLEEVAGRAAGLEVRRRLTPQTVPEDVAEHFARAVTEALANIALHSGVREAELVSSRWDGGIRVEVADRGRGFDQHRLPPDRFGVRGSILDTMRSLPNGGAEISSGEQGTRVRLWWRP</sequence>
<proteinExistence type="predicted"/>
<keyword evidence="4" id="KW-0418">Kinase</keyword>
<reference evidence="7 8" key="1">
    <citation type="submission" date="2021-01" db="EMBL/GenBank/DDBJ databases">
        <title>Whole genome shotgun sequence of Planobispora longispora NBRC 13918.</title>
        <authorList>
            <person name="Komaki H."/>
            <person name="Tamura T."/>
        </authorList>
    </citation>
    <scope>NUCLEOTIDE SEQUENCE [LARGE SCALE GENOMIC DNA]</scope>
    <source>
        <strain evidence="7 8">NBRC 13918</strain>
    </source>
</reference>
<dbReference type="InterPro" id="IPR050482">
    <property type="entry name" value="Sensor_HK_TwoCompSys"/>
</dbReference>
<dbReference type="PANTHER" id="PTHR24421:SF10">
    <property type="entry name" value="NITRATE_NITRITE SENSOR PROTEIN NARQ"/>
    <property type="match status" value="1"/>
</dbReference>
<dbReference type="EMBL" id="BOOH01000023">
    <property type="protein sequence ID" value="GIH76870.1"/>
    <property type="molecule type" value="Genomic_DNA"/>
</dbReference>
<evidence type="ECO:0000256" key="4">
    <source>
        <dbReference type="ARBA" id="ARBA00022777"/>
    </source>
</evidence>
<evidence type="ECO:0000256" key="1">
    <source>
        <dbReference type="ARBA" id="ARBA00000085"/>
    </source>
</evidence>
<evidence type="ECO:0000256" key="5">
    <source>
        <dbReference type="ARBA" id="ARBA00023012"/>
    </source>
</evidence>
<keyword evidence="6" id="KW-0812">Transmembrane</keyword>
<dbReference type="SUPFAM" id="SSF55874">
    <property type="entry name" value="ATPase domain of HSP90 chaperone/DNA topoisomerase II/histidine kinase"/>
    <property type="match status" value="1"/>
</dbReference>
<dbReference type="GO" id="GO:0000160">
    <property type="term" value="P:phosphorelay signal transduction system"/>
    <property type="evidence" value="ECO:0007669"/>
    <property type="project" value="UniProtKB-KW"/>
</dbReference>
<keyword evidence="5" id="KW-0902">Two-component regulatory system</keyword>
<dbReference type="EC" id="2.7.13.3" evidence="2"/>
<dbReference type="GO" id="GO:0004673">
    <property type="term" value="F:protein histidine kinase activity"/>
    <property type="evidence" value="ECO:0007669"/>
    <property type="project" value="UniProtKB-EC"/>
</dbReference>
<evidence type="ECO:0000256" key="2">
    <source>
        <dbReference type="ARBA" id="ARBA00012438"/>
    </source>
</evidence>
<gene>
    <name evidence="7" type="ORF">Plo01_32990</name>
</gene>
<keyword evidence="6" id="KW-1133">Transmembrane helix</keyword>
<dbReference type="RefSeq" id="WP_203891451.1">
    <property type="nucleotide sequence ID" value="NZ_BOOH01000023.1"/>
</dbReference>
<dbReference type="Gene3D" id="3.30.565.10">
    <property type="entry name" value="Histidine kinase-like ATPase, C-terminal domain"/>
    <property type="match status" value="1"/>
</dbReference>
<dbReference type="InterPro" id="IPR036890">
    <property type="entry name" value="HATPase_C_sf"/>
</dbReference>
<keyword evidence="8" id="KW-1185">Reference proteome</keyword>
<evidence type="ECO:0000313" key="8">
    <source>
        <dbReference type="Proteomes" id="UP000616724"/>
    </source>
</evidence>
<evidence type="ECO:0000256" key="6">
    <source>
        <dbReference type="SAM" id="Phobius"/>
    </source>
</evidence>
<keyword evidence="6" id="KW-0472">Membrane</keyword>
<protein>
    <recommendedName>
        <fullName evidence="2">histidine kinase</fullName>
        <ecNumber evidence="2">2.7.13.3</ecNumber>
    </recommendedName>
</protein>
<feature type="transmembrane region" description="Helical" evidence="6">
    <location>
        <begin position="81"/>
        <end position="101"/>
    </location>
</feature>
<dbReference type="PANTHER" id="PTHR24421">
    <property type="entry name" value="NITRATE/NITRITE SENSOR PROTEIN NARX-RELATED"/>
    <property type="match status" value="1"/>
</dbReference>
<feature type="transmembrane region" description="Helical" evidence="6">
    <location>
        <begin position="159"/>
        <end position="179"/>
    </location>
</feature>
<comment type="catalytic activity">
    <reaction evidence="1">
        <text>ATP + protein L-histidine = ADP + protein N-phospho-L-histidine.</text>
        <dbReference type="EC" id="2.7.13.3"/>
    </reaction>
</comment>
<feature type="transmembrane region" description="Helical" evidence="6">
    <location>
        <begin position="113"/>
        <end position="130"/>
    </location>
</feature>
<organism evidence="7 8">
    <name type="scientific">Planobispora longispora</name>
    <dbReference type="NCBI Taxonomy" id="28887"/>
    <lineage>
        <taxon>Bacteria</taxon>
        <taxon>Bacillati</taxon>
        <taxon>Actinomycetota</taxon>
        <taxon>Actinomycetes</taxon>
        <taxon>Streptosporangiales</taxon>
        <taxon>Streptosporangiaceae</taxon>
        <taxon>Planobispora</taxon>
    </lineage>
</organism>
<accession>A0A8J3RLL6</accession>